<dbReference type="InterPro" id="IPR025486">
    <property type="entry name" value="DUF4378"/>
</dbReference>
<keyword evidence="4" id="KW-1185">Reference proteome</keyword>
<dbReference type="PANTHER" id="PTHR47071:SF2">
    <property type="entry name" value="PROTEIN TRM32"/>
    <property type="match status" value="1"/>
</dbReference>
<dbReference type="AlphaFoldDB" id="A0AAV0Z2R5"/>
<feature type="region of interest" description="Disordered" evidence="1">
    <location>
        <begin position="471"/>
        <end position="498"/>
    </location>
</feature>
<feature type="compositionally biased region" description="Basic residues" evidence="1">
    <location>
        <begin position="42"/>
        <end position="55"/>
    </location>
</feature>
<gene>
    <name evidence="3" type="ORF">VFH_I034920</name>
</gene>
<dbReference type="Pfam" id="PF14309">
    <property type="entry name" value="DUF4378"/>
    <property type="match status" value="1"/>
</dbReference>
<protein>
    <recommendedName>
        <fullName evidence="2">DUF4378 domain-containing protein</fullName>
    </recommendedName>
</protein>
<feature type="region of interest" description="Disordered" evidence="1">
    <location>
        <begin position="42"/>
        <end position="100"/>
    </location>
</feature>
<name>A0AAV0Z2R5_VICFA</name>
<dbReference type="EMBL" id="OX451735">
    <property type="protein sequence ID" value="CAI8592341.1"/>
    <property type="molecule type" value="Genomic_DNA"/>
</dbReference>
<evidence type="ECO:0000313" key="4">
    <source>
        <dbReference type="Proteomes" id="UP001157006"/>
    </source>
</evidence>
<evidence type="ECO:0000256" key="1">
    <source>
        <dbReference type="SAM" id="MobiDB-lite"/>
    </source>
</evidence>
<evidence type="ECO:0000313" key="3">
    <source>
        <dbReference type="EMBL" id="CAI8592341.1"/>
    </source>
</evidence>
<feature type="region of interest" description="Disordered" evidence="1">
    <location>
        <begin position="200"/>
        <end position="237"/>
    </location>
</feature>
<feature type="compositionally biased region" description="Polar residues" evidence="1">
    <location>
        <begin position="471"/>
        <end position="497"/>
    </location>
</feature>
<sequence>MGNQMIDSEKSSVRIQKVNQGCVWSWFHILDYHHWGVKRAFRHRKKRQAKNKRKTTLQDQQNAVTEAESSLVNQHRETSNASSENALPRKKDGKSAESSLSRNISIKFKNNDDVLEIVSMEKNLLLKFLKDIDFSGKKNHKASYNKARLTKSGTFPLPASAKTKNISSSTFRSKQAKIWNFPKGENFLVGTQAPKKFGSNSVNDVSYESQKPSASDLGTDSAVEKSPSVSSRRSEGLSHRGWNQVVLHQFKVIKQKIKQAVVELKKSSHQTSVYAIHNNEKEISESVDVGAIQEYKTSRSLNETKAFDSDFDSNKREVRLLSESMDRYTQLFEKSLSREIKWKSSKSKSLKLTNDVDSNIHKSRHAPRFVRSNCSMPNLESLEFILQEALLDTKDIGNNAVESDIDAGTDETVEGSSRVVNPSHLSDKIAEKIEGVTYDRSDESFPQENMEVSMMNTFLSKEVTTSLETSFQDSTINQAQGKESNTRGDSNTSITAEDTNKSLENHFLNFKSYSENDSNFKYVKDILEYSGFIGNEQIQTRYTVDQPIKPSLFVALEESLLHENEYSAEENSNMFDHQLLFNLINETLFEIYEKSPTYFPRPFAFNHRLKPMPKGNYIVKEVWDNVSSYLSLRPELDQTLDDVVGRDLIKRSGGWMNLQQEEECVALDFEEMIIDDLLDEIIFS</sequence>
<evidence type="ECO:0000259" key="2">
    <source>
        <dbReference type="Pfam" id="PF14309"/>
    </source>
</evidence>
<feature type="compositionally biased region" description="Polar residues" evidence="1">
    <location>
        <begin position="200"/>
        <end position="218"/>
    </location>
</feature>
<dbReference type="InterPro" id="IPR044257">
    <property type="entry name" value="TRM32-like"/>
</dbReference>
<feature type="domain" description="DUF4378" evidence="2">
    <location>
        <begin position="520"/>
        <end position="680"/>
    </location>
</feature>
<accession>A0AAV0Z2R5</accession>
<proteinExistence type="predicted"/>
<dbReference type="PANTHER" id="PTHR47071">
    <property type="entry name" value="PROTEIN TRM32"/>
    <property type="match status" value="1"/>
</dbReference>
<feature type="compositionally biased region" description="Polar residues" evidence="1">
    <location>
        <begin position="57"/>
        <end position="85"/>
    </location>
</feature>
<organism evidence="3 4">
    <name type="scientific">Vicia faba</name>
    <name type="common">Broad bean</name>
    <name type="synonym">Faba vulgaris</name>
    <dbReference type="NCBI Taxonomy" id="3906"/>
    <lineage>
        <taxon>Eukaryota</taxon>
        <taxon>Viridiplantae</taxon>
        <taxon>Streptophyta</taxon>
        <taxon>Embryophyta</taxon>
        <taxon>Tracheophyta</taxon>
        <taxon>Spermatophyta</taxon>
        <taxon>Magnoliopsida</taxon>
        <taxon>eudicotyledons</taxon>
        <taxon>Gunneridae</taxon>
        <taxon>Pentapetalae</taxon>
        <taxon>rosids</taxon>
        <taxon>fabids</taxon>
        <taxon>Fabales</taxon>
        <taxon>Fabaceae</taxon>
        <taxon>Papilionoideae</taxon>
        <taxon>50 kb inversion clade</taxon>
        <taxon>NPAAA clade</taxon>
        <taxon>Hologalegina</taxon>
        <taxon>IRL clade</taxon>
        <taxon>Fabeae</taxon>
        <taxon>Vicia</taxon>
    </lineage>
</organism>
<reference evidence="3 4" key="1">
    <citation type="submission" date="2023-01" db="EMBL/GenBank/DDBJ databases">
        <authorList>
            <person name="Kreplak J."/>
        </authorList>
    </citation>
    <scope>NUCLEOTIDE SEQUENCE [LARGE SCALE GENOMIC DNA]</scope>
</reference>
<dbReference type="Proteomes" id="UP001157006">
    <property type="component" value="Chromosome 1S"/>
</dbReference>